<name>A0AC61S738_9BACT</name>
<comment type="caution">
    <text evidence="1">The sequence shown here is derived from an EMBL/GenBank/DDBJ whole genome shotgun (WGS) entry which is preliminary data.</text>
</comment>
<proteinExistence type="predicted"/>
<protein>
    <submittedName>
        <fullName evidence="1">Uncharacterized protein</fullName>
    </submittedName>
</protein>
<feature type="non-terminal residue" evidence="1">
    <location>
        <position position="1"/>
    </location>
</feature>
<dbReference type="EMBL" id="SSTG01000024">
    <property type="protein sequence ID" value="THG54270.1"/>
    <property type="molecule type" value="Genomic_DNA"/>
</dbReference>
<sequence>VISGAVATAVHGRDITIKVVPKSAADRVNMSVNGTQVAKNATSASYSFIAKQDMDFDIEVYTPSVANEVTYTIGEGEHLYYNKADNANYINLNNDNLSKVGTKVTVIGKIDKTDFDFFKQPKVQRTIVSLDLSQAEIVADRNYPQSYAANMFPPNAFYSTTPFGQSQPILKELKLPASVVQIMGNAFNNCAKIEELELPENLYNEHKQTTSSGSWKYVYGLEGDVFSGCTSLKTLYVNCAPVNGKVSLIKPTYGSVAKLGLSDPSKVTVIVKPEYLKAYLTDNQGSYGNYDGDGANIWYGAKFNILSEYPVYGINFEATRCFLADSKLDVTKVVSFLGDNVPAESLDFAGQLFVAALSQSENRPTGADGYKAGQKVRIYDNGKLLDNATESNGSLTVTYWNPNKHAGKSGNHDIKVTYLYDVTFNCTSDIFTIGLQEVHNNEAVNGNEATEFEKWNTQNPIAPVLENVKENTTVRFTLETTNISNENVEPKVKIGDIIIEKDEEGYYNIDVTDSNITVQIFTVPVNGATLTQEEFNSINPNEAVDITTISLTGKITNETLGIIASSFTSLEELDLSDMDGTIPANTFAGMKSLVTVTLPDVETVEPGTFKDCENLTTVTIPPSVNTIGDDAFNGCSSLNSITLTGINSIGAGAFNGCNNLTSINLNAPSAAPSAKKRNLSRAIQENGFSPKAFDGVNPNCLILVDDGVDVPQTQEGNFIVTTIGEVTEIIDGETVVRQGRIYFANGNINLQAGYPLSIANTFSLKEANTISLKTPVRADVDGKWSSLLLPFNAEKATAANGNELTLTANKENAKTGQYTVISLNNENEYEAQSTVMANTPYLVRLSADDSDQEICFSATGTKVAATPREIKTAGKDYSLAGTYNAIETNANTYILNEQGNAFEKVAAEDNENKTVSSYNTLVAPFSIYAVSESDESAFNIVYNVETSDIENLTESGSDSAPRFCVENGNLVVYTGKELNTAIYGIDGRMIGTISLSVGRNVITGLSQGAYIISGQKVIL</sequence>
<gene>
    <name evidence="1" type="ORF">E5990_03390</name>
</gene>
<organism evidence="1 2">
    <name type="scientific">Muribaculum caecicola</name>
    <dbReference type="NCBI Taxonomy" id="3038144"/>
    <lineage>
        <taxon>Bacteria</taxon>
        <taxon>Pseudomonadati</taxon>
        <taxon>Bacteroidota</taxon>
        <taxon>Bacteroidia</taxon>
        <taxon>Bacteroidales</taxon>
        <taxon>Muribaculaceae</taxon>
        <taxon>Muribaculum</taxon>
    </lineage>
</organism>
<accession>A0AC61S738</accession>
<keyword evidence="2" id="KW-1185">Reference proteome</keyword>
<dbReference type="Proteomes" id="UP000305401">
    <property type="component" value="Unassembled WGS sequence"/>
</dbReference>
<reference evidence="1" key="1">
    <citation type="submission" date="2019-04" db="EMBL/GenBank/DDBJ databases">
        <title>Microbes associate with the intestines of laboratory mice.</title>
        <authorList>
            <person name="Navarre W."/>
            <person name="Wong E."/>
            <person name="Huang K.C."/>
            <person name="Tropini C."/>
            <person name="Ng K."/>
            <person name="Yu B."/>
        </authorList>
    </citation>
    <scope>NUCLEOTIDE SEQUENCE</scope>
    <source>
        <strain evidence="1">NM86_A22</strain>
    </source>
</reference>
<evidence type="ECO:0000313" key="1">
    <source>
        <dbReference type="EMBL" id="THG54270.1"/>
    </source>
</evidence>
<evidence type="ECO:0000313" key="2">
    <source>
        <dbReference type="Proteomes" id="UP000305401"/>
    </source>
</evidence>